<organism evidence="1 2">
    <name type="scientific">Acidithiobacillus ferrooxidans (strain ATCC 23270 / DSM 14882 / CIP 104768 / NCIMB 8455)</name>
    <name type="common">Ferrobacillus ferrooxidans (strain ATCC 23270)</name>
    <dbReference type="NCBI Taxonomy" id="243159"/>
    <lineage>
        <taxon>Bacteria</taxon>
        <taxon>Pseudomonadati</taxon>
        <taxon>Pseudomonadota</taxon>
        <taxon>Acidithiobacillia</taxon>
        <taxon>Acidithiobacillales</taxon>
        <taxon>Acidithiobacillaceae</taxon>
        <taxon>Acidithiobacillus</taxon>
    </lineage>
</organism>
<evidence type="ECO:0000313" key="1">
    <source>
        <dbReference type="EMBL" id="ACK79579.1"/>
    </source>
</evidence>
<evidence type="ECO:0000313" key="2">
    <source>
        <dbReference type="Proteomes" id="UP000001362"/>
    </source>
</evidence>
<dbReference type="STRING" id="243159.AFE_1294"/>
<dbReference type="Proteomes" id="UP000001362">
    <property type="component" value="Chromosome"/>
</dbReference>
<accession>B7J8X6</accession>
<gene>
    <name evidence="1" type="ordered locus">AFE_1294</name>
</gene>
<sequence>MTINQNLFNDPPTPRLRTWGFLYYRTFIQCARKPRYSWRGCRARAGAFILRQCKGS</sequence>
<keyword evidence="2" id="KW-1185">Reference proteome</keyword>
<dbReference type="KEGG" id="afr:AFE_1294"/>
<dbReference type="PaxDb" id="243159-AFE_1294"/>
<proteinExistence type="predicted"/>
<dbReference type="HOGENOM" id="CLU_3003489_0_0_6"/>
<name>B7J8X6_ACIF2</name>
<dbReference type="EMBL" id="CP001219">
    <property type="protein sequence ID" value="ACK79579.1"/>
    <property type="molecule type" value="Genomic_DNA"/>
</dbReference>
<reference evidence="1 2" key="1">
    <citation type="journal article" date="2008" name="BMC Genomics">
        <title>Acidithiobacillus ferrooxidans metabolism: from genome sequence to industrial applications.</title>
        <authorList>
            <person name="Valdes J."/>
            <person name="Pedroso I."/>
            <person name="Quatrini R."/>
            <person name="Dodson R.J."/>
            <person name="Tettelin H."/>
            <person name="Blake R.II."/>
            <person name="Eisen J.A."/>
            <person name="Holmes D.S."/>
        </authorList>
    </citation>
    <scope>NUCLEOTIDE SEQUENCE [LARGE SCALE GENOMIC DNA]</scope>
    <source>
        <strain evidence="2">ATCC 23270 / DSM 14882 / CIP 104768 / NCIMB 8455</strain>
    </source>
</reference>
<protein>
    <submittedName>
        <fullName evidence="1">Uncharacterized protein</fullName>
    </submittedName>
</protein>
<dbReference type="AlphaFoldDB" id="B7J8X6"/>